<evidence type="ECO:0000313" key="6">
    <source>
        <dbReference type="EMBL" id="MXO58701.1"/>
    </source>
</evidence>
<dbReference type="InterPro" id="IPR001867">
    <property type="entry name" value="OmpR/PhoB-type_DNA-bd"/>
</dbReference>
<dbReference type="Pfam" id="PF00072">
    <property type="entry name" value="Response_reg"/>
    <property type="match status" value="1"/>
</dbReference>
<dbReference type="GO" id="GO:0000160">
    <property type="term" value="P:phosphorelay signal transduction system"/>
    <property type="evidence" value="ECO:0007669"/>
    <property type="project" value="InterPro"/>
</dbReference>
<keyword evidence="7" id="KW-1185">Reference proteome</keyword>
<feature type="domain" description="Response regulatory" evidence="4">
    <location>
        <begin position="165"/>
        <end position="281"/>
    </location>
</feature>
<dbReference type="InterPro" id="IPR036388">
    <property type="entry name" value="WH-like_DNA-bd_sf"/>
</dbReference>
<organism evidence="6 7">
    <name type="scientific">Croceibacterium salegens</name>
    <dbReference type="NCBI Taxonomy" id="1737568"/>
    <lineage>
        <taxon>Bacteria</taxon>
        <taxon>Pseudomonadati</taxon>
        <taxon>Pseudomonadota</taxon>
        <taxon>Alphaproteobacteria</taxon>
        <taxon>Sphingomonadales</taxon>
        <taxon>Erythrobacteraceae</taxon>
        <taxon>Croceibacterium</taxon>
    </lineage>
</organism>
<feature type="modified residue" description="4-aspartylphosphate" evidence="2">
    <location>
        <position position="214"/>
    </location>
</feature>
<sequence>MGPTIRGRWGGPMSGVILRFGQVEFDRARERLSVAGKPVPLDRFSLAIFRVLLAHAGEEVSKDALLEAGWSGRVVQENSLAKAVGRLRSALGDDGIALETVHGRGYRLAAEVVETKAVVPPASRRRYLAVLAMLAAPVIAGATIMGLRGTERHVVSSESPGAVGRVLWVDDHPENNETEKRFLGERKIAVYQVGTTADAVTLLPMYEYGAVISDMGRGQQPLAGLQLLQAMRERGDERPFVLYTVHTSPELRRQIAEAGGQGVAENEDELYRTILPVFGLRPGKSAPRD</sequence>
<evidence type="ECO:0000259" key="4">
    <source>
        <dbReference type="PROSITE" id="PS50110"/>
    </source>
</evidence>
<proteinExistence type="predicted"/>
<dbReference type="GO" id="GO:0003677">
    <property type="term" value="F:DNA binding"/>
    <property type="evidence" value="ECO:0007669"/>
    <property type="project" value="UniProtKB-UniRule"/>
</dbReference>
<dbReference type="PROSITE" id="PS50110">
    <property type="entry name" value="RESPONSE_REGULATORY"/>
    <property type="match status" value="1"/>
</dbReference>
<accession>A0A6I4SRV7</accession>
<dbReference type="InterPro" id="IPR011006">
    <property type="entry name" value="CheY-like_superfamily"/>
</dbReference>
<dbReference type="PROSITE" id="PS51755">
    <property type="entry name" value="OMPR_PHOB"/>
    <property type="match status" value="1"/>
</dbReference>
<dbReference type="Proteomes" id="UP000433652">
    <property type="component" value="Unassembled WGS sequence"/>
</dbReference>
<dbReference type="SUPFAM" id="SSF46894">
    <property type="entry name" value="C-terminal effector domain of the bipartite response regulators"/>
    <property type="match status" value="1"/>
</dbReference>
<dbReference type="GO" id="GO:0006355">
    <property type="term" value="P:regulation of DNA-templated transcription"/>
    <property type="evidence" value="ECO:0007669"/>
    <property type="project" value="InterPro"/>
</dbReference>
<gene>
    <name evidence="6" type="ORF">GRI89_03990</name>
</gene>
<dbReference type="InterPro" id="IPR001789">
    <property type="entry name" value="Sig_transdc_resp-reg_receiver"/>
</dbReference>
<dbReference type="SMART" id="SM00862">
    <property type="entry name" value="Trans_reg_C"/>
    <property type="match status" value="1"/>
</dbReference>
<evidence type="ECO:0000256" key="3">
    <source>
        <dbReference type="PROSITE-ProRule" id="PRU01091"/>
    </source>
</evidence>
<dbReference type="Pfam" id="PF00486">
    <property type="entry name" value="Trans_reg_C"/>
    <property type="match status" value="1"/>
</dbReference>
<reference evidence="6 7" key="1">
    <citation type="submission" date="2019-12" db="EMBL/GenBank/DDBJ databases">
        <title>Genomic-based taxomic classification of the family Erythrobacteraceae.</title>
        <authorList>
            <person name="Xu L."/>
        </authorList>
    </citation>
    <scope>NUCLEOTIDE SEQUENCE [LARGE SCALE GENOMIC DNA]</scope>
    <source>
        <strain evidence="6 7">MCCC 1K01500</strain>
    </source>
</reference>
<evidence type="ECO:0000259" key="5">
    <source>
        <dbReference type="PROSITE" id="PS51755"/>
    </source>
</evidence>
<dbReference type="Gene3D" id="3.40.50.2300">
    <property type="match status" value="1"/>
</dbReference>
<dbReference type="AlphaFoldDB" id="A0A6I4SRV7"/>
<dbReference type="Gene3D" id="1.10.10.10">
    <property type="entry name" value="Winged helix-like DNA-binding domain superfamily/Winged helix DNA-binding domain"/>
    <property type="match status" value="1"/>
</dbReference>
<name>A0A6I4SRV7_9SPHN</name>
<keyword evidence="2" id="KW-0597">Phosphoprotein</keyword>
<dbReference type="InterPro" id="IPR016032">
    <property type="entry name" value="Sig_transdc_resp-reg_C-effctor"/>
</dbReference>
<feature type="DNA-binding region" description="OmpR/PhoB-type" evidence="3">
    <location>
        <begin position="15"/>
        <end position="110"/>
    </location>
</feature>
<feature type="domain" description="OmpR/PhoB-type" evidence="5">
    <location>
        <begin position="15"/>
        <end position="110"/>
    </location>
</feature>
<keyword evidence="1 3" id="KW-0238">DNA-binding</keyword>
<protein>
    <submittedName>
        <fullName evidence="6">Response regulator</fullName>
    </submittedName>
</protein>
<comment type="caution">
    <text evidence="6">The sequence shown here is derived from an EMBL/GenBank/DDBJ whole genome shotgun (WGS) entry which is preliminary data.</text>
</comment>
<dbReference type="EMBL" id="WTYM01000030">
    <property type="protein sequence ID" value="MXO58701.1"/>
    <property type="molecule type" value="Genomic_DNA"/>
</dbReference>
<dbReference type="SMART" id="SM00448">
    <property type="entry name" value="REC"/>
    <property type="match status" value="1"/>
</dbReference>
<evidence type="ECO:0000256" key="1">
    <source>
        <dbReference type="ARBA" id="ARBA00023125"/>
    </source>
</evidence>
<evidence type="ECO:0000313" key="7">
    <source>
        <dbReference type="Proteomes" id="UP000433652"/>
    </source>
</evidence>
<dbReference type="CDD" id="cd00383">
    <property type="entry name" value="trans_reg_C"/>
    <property type="match status" value="1"/>
</dbReference>
<evidence type="ECO:0000256" key="2">
    <source>
        <dbReference type="PROSITE-ProRule" id="PRU00169"/>
    </source>
</evidence>
<dbReference type="SUPFAM" id="SSF52172">
    <property type="entry name" value="CheY-like"/>
    <property type="match status" value="1"/>
</dbReference>